<reference evidence="2 3" key="1">
    <citation type="submission" date="2011-07" db="EMBL/GenBank/DDBJ databases">
        <title>The complete genome of chromosome of Emticicia oligotrophica DSM 17448.</title>
        <authorList>
            <consortium name="US DOE Joint Genome Institute (JGI-PGF)"/>
            <person name="Lucas S."/>
            <person name="Han J."/>
            <person name="Lapidus A."/>
            <person name="Bruce D."/>
            <person name="Goodwin L."/>
            <person name="Pitluck S."/>
            <person name="Peters L."/>
            <person name="Kyrpides N."/>
            <person name="Mavromatis K."/>
            <person name="Ivanova N."/>
            <person name="Ovchinnikova G."/>
            <person name="Teshima H."/>
            <person name="Detter J.C."/>
            <person name="Tapia R."/>
            <person name="Han C."/>
            <person name="Land M."/>
            <person name="Hauser L."/>
            <person name="Markowitz V."/>
            <person name="Cheng J.-F."/>
            <person name="Hugenholtz P."/>
            <person name="Woyke T."/>
            <person name="Wu D."/>
            <person name="Tindall B."/>
            <person name="Pomrenke H."/>
            <person name="Brambilla E."/>
            <person name="Klenk H.-P."/>
            <person name="Eisen J.A."/>
        </authorList>
    </citation>
    <scope>NUCLEOTIDE SEQUENCE [LARGE SCALE GENOMIC DNA]</scope>
    <source>
        <strain evidence="2 3">DSM 17448</strain>
    </source>
</reference>
<evidence type="ECO:0000313" key="3">
    <source>
        <dbReference type="Proteomes" id="UP000002875"/>
    </source>
</evidence>
<dbReference type="PANTHER" id="PTHR36973:SF4">
    <property type="entry name" value="NODULATION PROTEIN"/>
    <property type="match status" value="1"/>
</dbReference>
<dbReference type="InterPro" id="IPR006342">
    <property type="entry name" value="FkbM_mtfrase"/>
</dbReference>
<dbReference type="NCBIfam" id="TIGR01444">
    <property type="entry name" value="fkbM_fam"/>
    <property type="match status" value="1"/>
</dbReference>
<dbReference type="Proteomes" id="UP000002875">
    <property type="component" value="Chromosome"/>
</dbReference>
<protein>
    <submittedName>
        <fullName evidence="2">Methyltransferase FkbM family</fullName>
    </submittedName>
</protein>
<dbReference type="Gene3D" id="3.40.50.150">
    <property type="entry name" value="Vaccinia Virus protein VP39"/>
    <property type="match status" value="1"/>
</dbReference>
<dbReference type="GO" id="GO:0032259">
    <property type="term" value="P:methylation"/>
    <property type="evidence" value="ECO:0007669"/>
    <property type="project" value="UniProtKB-KW"/>
</dbReference>
<accession>A0ABM5N1H5</accession>
<dbReference type="GO" id="GO:0008168">
    <property type="term" value="F:methyltransferase activity"/>
    <property type="evidence" value="ECO:0007669"/>
    <property type="project" value="UniProtKB-KW"/>
</dbReference>
<dbReference type="PANTHER" id="PTHR36973">
    <property type="entry name" value="SLL1456 PROTEIN-RELATED"/>
    <property type="match status" value="1"/>
</dbReference>
<dbReference type="RefSeq" id="WP_015028899.1">
    <property type="nucleotide sequence ID" value="NC_018748.1"/>
</dbReference>
<dbReference type="Pfam" id="PF05050">
    <property type="entry name" value="Methyltransf_21"/>
    <property type="match status" value="1"/>
</dbReference>
<sequence>MVLKNYLFWVNYIFANKFGQKILHLLLKITTYLMGVGSGTGVQDSGEKDIFNKLKKIKHDNFIIFDIGANRGQFLELTCKSLDDSSFTVHCFEPSVHTFRELKKNAPKNKSIILNNFGLGEKTGVLTLYYDDYLSGLASLTKRDLDFIGIDYSKKESVEIKTLDEYCENNKIEVIDLLKVDVEGHEMDVFKGGINMIQNQNVKMISFEFGGCNVDTHTHFKDFFIFMNKNHYDVYRITPTGYCYKIEKYKEIFEQFRTTNFLAILNKS</sequence>
<proteinExistence type="predicted"/>
<keyword evidence="2" id="KW-0808">Transferase</keyword>
<evidence type="ECO:0000259" key="1">
    <source>
        <dbReference type="Pfam" id="PF05050"/>
    </source>
</evidence>
<gene>
    <name evidence="2" type="ordered locus">Emtol_2062</name>
</gene>
<dbReference type="InterPro" id="IPR029063">
    <property type="entry name" value="SAM-dependent_MTases_sf"/>
</dbReference>
<dbReference type="SUPFAM" id="SSF53335">
    <property type="entry name" value="S-adenosyl-L-methionine-dependent methyltransferases"/>
    <property type="match status" value="1"/>
</dbReference>
<feature type="domain" description="Methyltransferase FkbM" evidence="1">
    <location>
        <begin position="66"/>
        <end position="227"/>
    </location>
</feature>
<keyword evidence="3" id="KW-1185">Reference proteome</keyword>
<keyword evidence="2" id="KW-0489">Methyltransferase</keyword>
<organism evidence="2 3">
    <name type="scientific">Emticicia oligotrophica (strain DSM 17448 / CIP 109782 / MTCC 6937 / GPTSA100-15)</name>
    <dbReference type="NCBI Taxonomy" id="929562"/>
    <lineage>
        <taxon>Bacteria</taxon>
        <taxon>Pseudomonadati</taxon>
        <taxon>Bacteroidota</taxon>
        <taxon>Cytophagia</taxon>
        <taxon>Cytophagales</taxon>
        <taxon>Leadbetterellaceae</taxon>
        <taxon>Emticicia</taxon>
    </lineage>
</organism>
<evidence type="ECO:0000313" key="2">
    <source>
        <dbReference type="EMBL" id="AFK03201.1"/>
    </source>
</evidence>
<dbReference type="InterPro" id="IPR053188">
    <property type="entry name" value="FkbM_Methyltransferase"/>
</dbReference>
<name>A0ABM5N1H5_EMTOG</name>
<dbReference type="EMBL" id="CP002961">
    <property type="protein sequence ID" value="AFK03201.1"/>
    <property type="molecule type" value="Genomic_DNA"/>
</dbReference>